<dbReference type="Gene3D" id="3.80.10.10">
    <property type="entry name" value="Ribonuclease Inhibitor"/>
    <property type="match status" value="1"/>
</dbReference>
<evidence type="ECO:0000313" key="5">
    <source>
        <dbReference type="Proteomes" id="UP000254374"/>
    </source>
</evidence>
<dbReference type="SMART" id="SM00382">
    <property type="entry name" value="AAA"/>
    <property type="match status" value="2"/>
</dbReference>
<gene>
    <name evidence="3" type="ORF">NCTC11401_00424</name>
    <name evidence="2" type="ORF">SAMN05421777_12013</name>
</gene>
<feature type="domain" description="AAA+ ATPase" evidence="1">
    <location>
        <begin position="1534"/>
        <end position="1661"/>
    </location>
</feature>
<protein>
    <recommendedName>
        <fullName evidence="1">AAA+ ATPase domain-containing protein</fullName>
    </recommendedName>
</protein>
<reference evidence="2 4" key="1">
    <citation type="submission" date="2017-01" db="EMBL/GenBank/DDBJ databases">
        <authorList>
            <person name="Varghese N."/>
            <person name="Submissions S."/>
        </authorList>
    </citation>
    <scope>NUCLEOTIDE SEQUENCE [LARGE SCALE GENOMIC DNA]</scope>
    <source>
        <strain evidence="2 4">ATCC 33342</strain>
    </source>
</reference>
<dbReference type="STRING" id="464.Lgor_0465"/>
<dbReference type="SUPFAM" id="SSF52047">
    <property type="entry name" value="RNI-like"/>
    <property type="match status" value="1"/>
</dbReference>
<dbReference type="Gene3D" id="3.40.50.300">
    <property type="entry name" value="P-loop containing nucleotide triphosphate hydrolases"/>
    <property type="match status" value="1"/>
</dbReference>
<dbReference type="Proteomes" id="UP000186808">
    <property type="component" value="Unassembled WGS sequence"/>
</dbReference>
<accession>A0A377GGC6</accession>
<dbReference type="InterPro" id="IPR003593">
    <property type="entry name" value="AAA+_ATPase"/>
</dbReference>
<dbReference type="RefSeq" id="WP_058466979.1">
    <property type="nucleotide sequence ID" value="NZ_CAAAIX010000019.1"/>
</dbReference>
<dbReference type="Proteomes" id="UP000254374">
    <property type="component" value="Unassembled WGS sequence"/>
</dbReference>
<name>A0A377GGC6_9GAMM</name>
<keyword evidence="4" id="KW-1185">Reference proteome</keyword>
<dbReference type="InterPro" id="IPR032675">
    <property type="entry name" value="LRR_dom_sf"/>
</dbReference>
<evidence type="ECO:0000259" key="1">
    <source>
        <dbReference type="SMART" id="SM00382"/>
    </source>
</evidence>
<feature type="domain" description="AAA+ ATPase" evidence="1">
    <location>
        <begin position="1813"/>
        <end position="1931"/>
    </location>
</feature>
<evidence type="ECO:0000313" key="2">
    <source>
        <dbReference type="EMBL" id="SIR70090.1"/>
    </source>
</evidence>
<reference evidence="3 5" key="2">
    <citation type="submission" date="2018-06" db="EMBL/GenBank/DDBJ databases">
        <authorList>
            <consortium name="Pathogen Informatics"/>
            <person name="Doyle S."/>
        </authorList>
    </citation>
    <scope>NUCLEOTIDE SEQUENCE [LARGE SCALE GENOMIC DNA]</scope>
    <source>
        <strain evidence="3 5">NCTC11401</strain>
    </source>
</reference>
<proteinExistence type="predicted"/>
<dbReference type="SUPFAM" id="SSF52540">
    <property type="entry name" value="P-loop containing nucleoside triphosphate hydrolases"/>
    <property type="match status" value="2"/>
</dbReference>
<dbReference type="InterPro" id="IPR027417">
    <property type="entry name" value="P-loop_NTPase"/>
</dbReference>
<dbReference type="EMBL" id="FTNL01000020">
    <property type="protein sequence ID" value="SIR70090.1"/>
    <property type="molecule type" value="Genomic_DNA"/>
</dbReference>
<organism evidence="3 5">
    <name type="scientific">Fluoribacter gormanii</name>
    <dbReference type="NCBI Taxonomy" id="464"/>
    <lineage>
        <taxon>Bacteria</taxon>
        <taxon>Pseudomonadati</taxon>
        <taxon>Pseudomonadota</taxon>
        <taxon>Gammaproteobacteria</taxon>
        <taxon>Legionellales</taxon>
        <taxon>Legionellaceae</taxon>
        <taxon>Fluoribacter</taxon>
    </lineage>
</organism>
<dbReference type="EMBL" id="UGGV01000001">
    <property type="protein sequence ID" value="STO23624.1"/>
    <property type="molecule type" value="Genomic_DNA"/>
</dbReference>
<evidence type="ECO:0000313" key="3">
    <source>
        <dbReference type="EMBL" id="STO23624.1"/>
    </source>
</evidence>
<dbReference type="OrthoDB" id="5648839at2"/>
<evidence type="ECO:0000313" key="4">
    <source>
        <dbReference type="Proteomes" id="UP000186808"/>
    </source>
</evidence>
<sequence>MKTHTEILDDLDLLYEKNQLPTIESSVEPNGGVLNIDKVLADNPECWDTIAINSAQLEKKTIILKCSLSETSENLYLKQRIIKKLLDDNFSVYVPTKEGLKKLEDAEEVDYIHLQYSALNPSQEADALKKLNLVGDRISFLDAPKFDALCIKVLSSPDVFFNFLNSLTLYLPDLFSDLNDSEFVRRDLVGALEWSFDSQPNKDRDWRRKYIHFEKELGCEPQKKPIPQFLQSSLSPHQPTIEPDKLYFAYLLKNHPEILKKPTHISLTNSTVPLSSFLNKREGLLSLAMENCELESSSEDEENEEPLLTTSLRFLLAEQINFSPEWLSILLNNSPNLISLCLIDGTIAKNSPLHLHSKKIANLNTLSLSSVKTSIRHINTLINAITNLRELALTNLFLSWEEPLQINTPLIHLKELSISSSFILDDIYTLVNSAPNLETLIISAFDWTEYGEPLIQPDKQFKSLKKVILGQGQIAPEQLYSLLTAAPNLTHLEVSSCYLDFESIHFASNSLPNLKTLIAPGTNLSSEQLLNLFAAAPNLNEVKIDNPDDLLALLTYLKHGSLWSLNHITFSLNALRLSELNQLIKIAPNLKSISFPTPRNRNDLVAIQWFQHSYPHIEINLSEITSAPTQKYEYTDGSLSLDGNIGETEQIPNLPARTMFKAKEGPTPPVSSYHLNTFFWFPISKNFKPFIPLEENLESVPASLKCTTQDLEEQFNQPETAKKLVYGQITFENPLVDEWIQLPALSNCDKLLNYAAEIPDFELKKCNTSGYHFIKFKKELESCLVNYVIEPGSNVDFTLKNNVPKEHLEWISKLSFDVTGSLINCPEYQKLLKLDATQRIQALAKYCRFEKESAASDIKGNAIDVLNSLIKQRAGVCRHRAQLFSALANALQIEASLIGNDVHQFVLIRHQDMHFTLDLGGGVAHVMDLPLPPLTKRKAEKTYEQNKTKKTVSPLKPDNRFQTWNSVPIQAQNADELAKKLTSRDWCAKQWLIFKDNQGIEALHQASSTYRNTFFSRDLDSLVLHNLHVEHNNEQQVDSPISQFLKNAALNPGESYSWFINWSDPKARHVSLNSIIDNEAPNLGGLSVPPNVHVVVGMDEGSAFKMGDDFYSRFDAISQAPEIPSIALPEIKLNQPVGDDDVLFPSSLNWESIFLGKHTFDEGTLDILPGALLKAAKNKTAKLIVHNPPFEDPKFRFLITELMAKKGFFFNGEWHELPKDFHLEFAQPDLSTYPDVIIPMAAAGKKRIVNQTTLPLFSNQYKITENHTLKPLPGFFALDQSLELLVTDNLTEIQWYSLLKEAKKAQCALTIKATPKVFVPEPLKKSVIPIEALGQNNRLIIANDLDDAEEHYKPADAITINIDPKTNFNSLFFHVSLKNKLFKGEETELLKAIKKGKPIILKGQFSTTLAQQLQTLFIDPPTLWVNGETVSTQNITLISDNAAPFKAIHKIIHRYNPEEDFARLTSEQAEQLKKTYQQLKLTPCHSHFINLPNNTAHHSQWLAALIKNLELSTGILPEIAEPTTPEMVMNHLAHHPFVFLTSKTGTGKSYFVQKILPKYGREHHKPITIYHELTGVKNWLEHKGESQPILFIDEANLSQEHYALFDAFARGDKEFWYEGTCYPLKNHKIIFAGNPTHYEGRFEPNLFKRFPNYLPFEGQPLQKILTPLLEPNDDANDLLKLIEAYYAKAQDAGLNITPRNAQMICLRYFILKENSQTKSMTHDFLMRYAILSEIKTLSLDKKLSQHLRYDIKQGKTWRDEKKQLKAVLQQLHPKTADTKFIWTDSRKKVALSIEMLLLIREKKIRGEWDQELGINGIILEAEPGLGKSQLVHTLLKAKRIEYITISPTNPKEVQKKLLDAFHKGQVVCIEEFNTQIHEQLLNAMLSGYDLEGNTPNKPGFCLIGTQNPTTFHGRQPLSKALDNRLMLTQLSHYNFDEFIKILTEKFKLLVDTAQNITMEYFAARTYAQSQSLFPPPNPRNVMNVAEEERNRQEILVYK</sequence>